<evidence type="ECO:0000256" key="3">
    <source>
        <dbReference type="ARBA" id="ARBA00022679"/>
    </source>
</evidence>
<comment type="catalytic activity">
    <reaction evidence="8">
        <text>N-terminal L-seryl-L-prolyl-L-lysyl-[protein] + 3 S-adenosyl-L-methionine = N-terminal N,N,N-trimethyl-L-seryl-L-prolyl-L-lysyl-[protein] + 3 S-adenosyl-L-homocysteine + 3 H(+)</text>
        <dbReference type="Rhea" id="RHEA:54724"/>
        <dbReference type="Rhea" id="RHEA-COMP:13789"/>
        <dbReference type="Rhea" id="RHEA-COMP:13973"/>
        <dbReference type="ChEBI" id="CHEBI:15378"/>
        <dbReference type="ChEBI" id="CHEBI:57856"/>
        <dbReference type="ChEBI" id="CHEBI:59789"/>
        <dbReference type="ChEBI" id="CHEBI:138061"/>
        <dbReference type="ChEBI" id="CHEBI:138317"/>
        <dbReference type="EC" id="2.1.1.244"/>
    </reaction>
</comment>
<reference evidence="12 13" key="1">
    <citation type="submission" date="2017-05" db="EMBL/GenBank/DDBJ databases">
        <title>Draft genome sequence of Elsinoe australis.</title>
        <authorList>
            <person name="Cheng Q."/>
        </authorList>
    </citation>
    <scope>NUCLEOTIDE SEQUENCE [LARGE SCALE GENOMIC DNA]</scope>
    <source>
        <strain evidence="12 13">NL1</strain>
    </source>
</reference>
<comment type="similarity">
    <text evidence="1">Belongs to the methyltransferase superfamily. NTM1 family.</text>
</comment>
<dbReference type="PANTHER" id="PTHR12753:SF0">
    <property type="entry name" value="ALPHA N-TERMINAL PROTEIN METHYLTRANSFERASE 1"/>
    <property type="match status" value="1"/>
</dbReference>
<feature type="compositionally biased region" description="Low complexity" evidence="11">
    <location>
        <begin position="692"/>
        <end position="711"/>
    </location>
</feature>
<dbReference type="InterPro" id="IPR029063">
    <property type="entry name" value="SAM-dependent_MTases_sf"/>
</dbReference>
<dbReference type="InterPro" id="IPR008576">
    <property type="entry name" value="MeTrfase_NTM1"/>
</dbReference>
<protein>
    <recommendedName>
        <fullName evidence="6">Alpha N-terminal protein methyltransferase 1</fullName>
        <ecNumber evidence="5">2.1.1.244</ecNumber>
    </recommendedName>
    <alternativeName>
        <fullName evidence="7">X-Pro-Lys N-terminal protein methyltransferase 1</fullName>
    </alternativeName>
</protein>
<organism evidence="12 13">
    <name type="scientific">Elsinoe australis</name>
    <dbReference type="NCBI Taxonomy" id="40998"/>
    <lineage>
        <taxon>Eukaryota</taxon>
        <taxon>Fungi</taxon>
        <taxon>Dikarya</taxon>
        <taxon>Ascomycota</taxon>
        <taxon>Pezizomycotina</taxon>
        <taxon>Dothideomycetes</taxon>
        <taxon>Dothideomycetidae</taxon>
        <taxon>Myriangiales</taxon>
        <taxon>Elsinoaceae</taxon>
        <taxon>Elsinoe</taxon>
    </lineage>
</organism>
<evidence type="ECO:0000256" key="4">
    <source>
        <dbReference type="ARBA" id="ARBA00022691"/>
    </source>
</evidence>
<evidence type="ECO:0000256" key="10">
    <source>
        <dbReference type="ARBA" id="ARBA00048167"/>
    </source>
</evidence>
<keyword evidence="3" id="KW-0808">Transferase</keyword>
<dbReference type="EMBL" id="NHZQ01000138">
    <property type="protein sequence ID" value="PSK50416.1"/>
    <property type="molecule type" value="Genomic_DNA"/>
</dbReference>
<name>A0A2P7ZQB7_9PEZI</name>
<comment type="catalytic activity">
    <reaction evidence="10">
        <text>N-terminal L-alanyl-L-prolyl-L-lysyl-[protein] + 3 S-adenosyl-L-methionine = N-terminal N,N,N-trimethyl-L-alanyl-L-prolyl-L-lysyl-[protein] + 3 S-adenosyl-L-homocysteine + 3 H(+)</text>
        <dbReference type="Rhea" id="RHEA:54712"/>
        <dbReference type="Rhea" id="RHEA-COMP:13785"/>
        <dbReference type="Rhea" id="RHEA-COMP:13971"/>
        <dbReference type="ChEBI" id="CHEBI:15378"/>
        <dbReference type="ChEBI" id="CHEBI:57856"/>
        <dbReference type="ChEBI" id="CHEBI:59789"/>
        <dbReference type="ChEBI" id="CHEBI:138057"/>
        <dbReference type="ChEBI" id="CHEBI:138315"/>
        <dbReference type="EC" id="2.1.1.244"/>
    </reaction>
</comment>
<comment type="catalytic activity">
    <reaction evidence="9">
        <text>N-terminal L-prolyl-L-prolyl-L-lysyl-[protein] + 2 S-adenosyl-L-methionine = N-terminal N,N-dimethyl-L-prolyl-L-prolyl-L-lysyl-[protein] + 2 S-adenosyl-L-homocysteine + 2 H(+)</text>
        <dbReference type="Rhea" id="RHEA:54736"/>
        <dbReference type="Rhea" id="RHEA-COMP:13787"/>
        <dbReference type="Rhea" id="RHEA-COMP:13974"/>
        <dbReference type="ChEBI" id="CHEBI:15378"/>
        <dbReference type="ChEBI" id="CHEBI:57856"/>
        <dbReference type="ChEBI" id="CHEBI:59789"/>
        <dbReference type="ChEBI" id="CHEBI:138059"/>
        <dbReference type="ChEBI" id="CHEBI:138318"/>
        <dbReference type="EC" id="2.1.1.244"/>
    </reaction>
</comment>
<dbReference type="GO" id="GO:0016301">
    <property type="term" value="F:kinase activity"/>
    <property type="evidence" value="ECO:0007669"/>
    <property type="project" value="UniProtKB-KW"/>
</dbReference>
<keyword evidence="2" id="KW-0489">Methyltransferase</keyword>
<keyword evidence="13" id="KW-1185">Reference proteome</keyword>
<dbReference type="EC" id="2.1.1.244" evidence="5"/>
<evidence type="ECO:0000313" key="12">
    <source>
        <dbReference type="EMBL" id="PSK50416.1"/>
    </source>
</evidence>
<evidence type="ECO:0000256" key="2">
    <source>
        <dbReference type="ARBA" id="ARBA00022603"/>
    </source>
</evidence>
<dbReference type="STRING" id="40998.A0A2P7ZQB7"/>
<evidence type="ECO:0000256" key="8">
    <source>
        <dbReference type="ARBA" id="ARBA00047306"/>
    </source>
</evidence>
<evidence type="ECO:0000313" key="13">
    <source>
        <dbReference type="Proteomes" id="UP000243723"/>
    </source>
</evidence>
<accession>A0A2P7ZQB7</accession>
<evidence type="ECO:0000256" key="5">
    <source>
        <dbReference type="ARBA" id="ARBA00039112"/>
    </source>
</evidence>
<evidence type="ECO:0000256" key="9">
    <source>
        <dbReference type="ARBA" id="ARBA00047885"/>
    </source>
</evidence>
<proteinExistence type="inferred from homology"/>
<comment type="caution">
    <text evidence="12">The sequence shown here is derived from an EMBL/GenBank/DDBJ whole genome shotgun (WGS) entry which is preliminary data.</text>
</comment>
<keyword evidence="12" id="KW-0418">Kinase</keyword>
<gene>
    <name evidence="12" type="ORF">B9Z65_360</name>
</gene>
<dbReference type="OrthoDB" id="1298661at2759"/>
<sequence length="1005" mass="113131">MSTRVSPDYFMSITNLQSHLNHAIRDWQNQSHVTKQFHITGTITRSDVEFYDQEPDFTVLMVQFHMTNGPGAVFTLSFKRVEPRNAFTINVHFSDGQSSTFWPLDRFLNQLYWIVYKSGYSVLYFPRIIPCDMTAWWKASGMSFKLLNMPLEVRRAIYLASFGYIIQPHSRHLEKRFDCKINSNFLLLSRQVTKEIKEVVFLKSTFYFEADSKLHRMFKTPQTSIMSIKRLELSFNHLDYMKLFGWELQDHRPRLTALFPNTNCIHQFLDRIDQQRPQWGKKDALKLREMHLDSLVLWMPHPDRMDADTARVSQGCQTTIIRRILGYAWPFIRGQPVTITGWIREEDKDEYETLTRRALKIRRRWEESREMVGLPPGNGDDGWDDDLDGGVPLDLSDSEDTLMDIDTTQIRRTTFEDPDTGATVFRKGRFRLRVKGGPEPMCAMVPSFLFTRHPQGCTCGTKCDKMDTWEALQSDLTTGIEQPTTSGRPPRINAPGLAPAPFTLPRPAPQPVPQAPIQQVPQPMPQVPAQPVHQPVYAPVQPVLQPGPRTQPAFQPPPQPMSQPPRFFPPFPAPQPAQQAFPRLFQPGPQMMPLPAPPVRIPPWANRAPGGKSPCVNVPPRVPHIPTISPRQVQNSLFLPIQTAIALHQRFLESAACADSPITNPITHQPKKMPTARRPSNPSPAQKRQRLSPTKPQSTMSPTTTSTTSPSAAAKPEESFATDPTTTPADSPTDATPHPPIPELAPPDSHIDARAAITYWSSVPTTVSGVLGGYPGLSRTDVQGSANFVAKMRKEGTAKAQGDKRTFPGPGEKLRRVVDCGAGIGRISVGFLGKVALRVDVVEPVKGFCEVVRGEGREGGLKGRLGKVWEVGLEDWVPFGETEVREEVVDGDGEDSAGRVLDTQPYDLIWNQWCVGQLTDKQLTEYLARSIAWLSQGGFIVVKENLSNHPLGQDIFDETDSSVTRTKEKFESIFEEAGLKVVKTEFQRGFPRELYPVRIWALQPK</sequence>
<dbReference type="GO" id="GO:0005737">
    <property type="term" value="C:cytoplasm"/>
    <property type="evidence" value="ECO:0007669"/>
    <property type="project" value="TreeGrafter"/>
</dbReference>
<dbReference type="AlphaFoldDB" id="A0A2P7ZQB7"/>
<evidence type="ECO:0000256" key="7">
    <source>
        <dbReference type="ARBA" id="ARBA00043129"/>
    </source>
</evidence>
<evidence type="ECO:0000256" key="11">
    <source>
        <dbReference type="SAM" id="MobiDB-lite"/>
    </source>
</evidence>
<evidence type="ECO:0000256" key="6">
    <source>
        <dbReference type="ARBA" id="ARBA00039449"/>
    </source>
</evidence>
<dbReference type="GO" id="GO:0032259">
    <property type="term" value="P:methylation"/>
    <property type="evidence" value="ECO:0007669"/>
    <property type="project" value="UniProtKB-KW"/>
</dbReference>
<dbReference type="Pfam" id="PF05891">
    <property type="entry name" value="Methyltransf_PK"/>
    <property type="match status" value="1"/>
</dbReference>
<feature type="compositionally biased region" description="Low complexity" evidence="11">
    <location>
        <begin position="721"/>
        <end position="736"/>
    </location>
</feature>
<feature type="compositionally biased region" description="Pro residues" evidence="11">
    <location>
        <begin position="502"/>
        <end position="514"/>
    </location>
</feature>
<feature type="region of interest" description="Disordered" evidence="11">
    <location>
        <begin position="660"/>
        <end position="748"/>
    </location>
</feature>
<dbReference type="Proteomes" id="UP000243723">
    <property type="component" value="Unassembled WGS sequence"/>
</dbReference>
<dbReference type="GO" id="GO:0071885">
    <property type="term" value="F:N-terminal protein N-methyltransferase activity"/>
    <property type="evidence" value="ECO:0007669"/>
    <property type="project" value="UniProtKB-EC"/>
</dbReference>
<dbReference type="Gene3D" id="3.40.50.150">
    <property type="entry name" value="Vaccinia Virus protein VP39"/>
    <property type="match status" value="1"/>
</dbReference>
<dbReference type="PANTHER" id="PTHR12753">
    <property type="entry name" value="AD-003 - RELATED"/>
    <property type="match status" value="1"/>
</dbReference>
<dbReference type="SUPFAM" id="SSF53335">
    <property type="entry name" value="S-adenosyl-L-methionine-dependent methyltransferases"/>
    <property type="match status" value="1"/>
</dbReference>
<feature type="region of interest" description="Disordered" evidence="11">
    <location>
        <begin position="479"/>
        <end position="515"/>
    </location>
</feature>
<keyword evidence="4" id="KW-0949">S-adenosyl-L-methionine</keyword>
<evidence type="ECO:0000256" key="1">
    <source>
        <dbReference type="ARBA" id="ARBA00009059"/>
    </source>
</evidence>